<dbReference type="OrthoDB" id="9823825at2"/>
<feature type="domain" description="Flagellin N-terminal" evidence="5">
    <location>
        <begin position="9"/>
        <end position="135"/>
    </location>
</feature>
<dbReference type="InterPro" id="IPR001492">
    <property type="entry name" value="Flagellin"/>
</dbReference>
<dbReference type="SUPFAM" id="SSF64518">
    <property type="entry name" value="Phase 1 flagellin"/>
    <property type="match status" value="1"/>
</dbReference>
<dbReference type="EMBL" id="NGUP01000004">
    <property type="protein sequence ID" value="OWS69143.1"/>
    <property type="molecule type" value="Genomic_DNA"/>
</dbReference>
<proteinExistence type="inferred from homology"/>
<evidence type="ECO:0000256" key="2">
    <source>
        <dbReference type="ARBA" id="ARBA00004613"/>
    </source>
</evidence>
<gene>
    <name evidence="6" type="ORF">CBI31_08705</name>
</gene>
<dbReference type="GO" id="GO:0005576">
    <property type="term" value="C:extracellular region"/>
    <property type="evidence" value="ECO:0007669"/>
    <property type="project" value="UniProtKB-SubCell"/>
</dbReference>
<evidence type="ECO:0000313" key="7">
    <source>
        <dbReference type="Proteomes" id="UP000197528"/>
    </source>
</evidence>
<protein>
    <recommendedName>
        <fullName evidence="5">Flagellin N-terminal domain-containing protein</fullName>
    </recommendedName>
</protein>
<dbReference type="Proteomes" id="UP000197528">
    <property type="component" value="Unassembled WGS sequence"/>
</dbReference>
<organism evidence="6 7">
    <name type="scientific">Polynucleobacter campilacus</name>
    <dbReference type="NCBI Taxonomy" id="1743163"/>
    <lineage>
        <taxon>Bacteria</taxon>
        <taxon>Pseudomonadati</taxon>
        <taxon>Pseudomonadota</taxon>
        <taxon>Betaproteobacteria</taxon>
        <taxon>Burkholderiales</taxon>
        <taxon>Burkholderiaceae</taxon>
        <taxon>Polynucleobacter</taxon>
    </lineage>
</organism>
<accession>A0A254PRF7</accession>
<evidence type="ECO:0000256" key="4">
    <source>
        <dbReference type="ARBA" id="ARBA00023143"/>
    </source>
</evidence>
<evidence type="ECO:0000313" key="6">
    <source>
        <dbReference type="EMBL" id="OWS69143.1"/>
    </source>
</evidence>
<comment type="similarity">
    <text evidence="3">Belongs to the bacterial flagellin family.</text>
</comment>
<dbReference type="Pfam" id="PF00669">
    <property type="entry name" value="Flagellin_N"/>
    <property type="match status" value="1"/>
</dbReference>
<keyword evidence="4" id="KW-0975">Bacterial flagellum</keyword>
<sequence length="493" mass="48712">MPMPLSGLAQTLSNSVTRVQAEIVDTQNQLSAGVKTLNPGQAGVVTRLSAQATGYDQTLTNIGTAQSVIAVAQSSLTSIASILTQMQALANQASSASLSSKDRDSLNATFTNLASQVTSLGTSSSVNGSNLLSGTSGITVTTGIAGNAGSSTSVTGVDIPTLATTVGNLLINSSFTTPTDTKALNTPQVDTVSSTTGATTMASNQTLVVGGLTFTANAATVTQTQAFAAIAAYINGTAATSSYGTFSGSSQAAMQAIYKSATAGTQSIALTWASPGAQTATTASSSGTFTGLTATAAITAAVNQTDTIALGSGSIAANTSFSIGGITYTTGSSAVATSTVATDFAAYITSNTPATNGASFSGARTLLSNSWTAAPSGTSIVLTSTAVGTVSGPAIVDAGTINAAAAVASLTTQLQTVSTGQSTLAASATGLTAQASANTALKTGLTNTVNSIQNIDATAMQAKLQQLNNQQSIDYYLVSQMNTEAAAILSIFR</sequence>
<evidence type="ECO:0000256" key="1">
    <source>
        <dbReference type="ARBA" id="ARBA00004365"/>
    </source>
</evidence>
<reference evidence="6 7" key="1">
    <citation type="submission" date="2017-05" db="EMBL/GenBank/DDBJ databases">
        <title>Genome of Polynucleobacter sp. MWH-Feld-100.</title>
        <authorList>
            <person name="Hahn M.W."/>
        </authorList>
    </citation>
    <scope>NUCLEOTIDE SEQUENCE [LARGE SCALE GENOMIC DNA]</scope>
    <source>
        <strain evidence="6 7">MWH-Feld-100</strain>
    </source>
</reference>
<comment type="caution">
    <text evidence="6">The sequence shown here is derived from an EMBL/GenBank/DDBJ whole genome shotgun (WGS) entry which is preliminary data.</text>
</comment>
<dbReference type="RefSeq" id="WP_088526020.1">
    <property type="nucleotide sequence ID" value="NZ_NGUP01000004.1"/>
</dbReference>
<evidence type="ECO:0000259" key="5">
    <source>
        <dbReference type="Pfam" id="PF00669"/>
    </source>
</evidence>
<dbReference type="AlphaFoldDB" id="A0A254PRF7"/>
<dbReference type="GO" id="GO:0005198">
    <property type="term" value="F:structural molecule activity"/>
    <property type="evidence" value="ECO:0007669"/>
    <property type="project" value="InterPro"/>
</dbReference>
<evidence type="ECO:0000256" key="3">
    <source>
        <dbReference type="ARBA" id="ARBA00005709"/>
    </source>
</evidence>
<dbReference type="Gene3D" id="1.20.1330.10">
    <property type="entry name" value="f41 fragment of flagellin, N-terminal domain"/>
    <property type="match status" value="2"/>
</dbReference>
<dbReference type="PANTHER" id="PTHR42792:SF2">
    <property type="entry name" value="FLAGELLIN"/>
    <property type="match status" value="1"/>
</dbReference>
<comment type="subcellular location">
    <subcellularLocation>
        <location evidence="1">Bacterial flagellum</location>
    </subcellularLocation>
    <subcellularLocation>
        <location evidence="2">Secreted</location>
    </subcellularLocation>
</comment>
<dbReference type="GO" id="GO:0009288">
    <property type="term" value="C:bacterial-type flagellum"/>
    <property type="evidence" value="ECO:0007669"/>
    <property type="project" value="UniProtKB-SubCell"/>
</dbReference>
<name>A0A254PRF7_9BURK</name>
<keyword evidence="7" id="KW-1185">Reference proteome</keyword>
<dbReference type="InterPro" id="IPR001029">
    <property type="entry name" value="Flagellin_N"/>
</dbReference>
<dbReference type="PANTHER" id="PTHR42792">
    <property type="entry name" value="FLAGELLIN"/>
    <property type="match status" value="1"/>
</dbReference>